<keyword evidence="1 3" id="KW-0853">WD repeat</keyword>
<evidence type="ECO:0000313" key="7">
    <source>
        <dbReference type="Proteomes" id="UP000736335"/>
    </source>
</evidence>
<comment type="caution">
    <text evidence="6">The sequence shown here is derived from an EMBL/GenBank/DDBJ whole genome shotgun (WGS) entry which is preliminary data.</text>
</comment>
<sequence length="599" mass="66242">MTHLVPQPIHSATDLARTMSDREREDLAYLLLQSLPRSRLAGVRDRINHLLEFDILGLLPDEIALYVLSCLPWQSLLCCSAVNRRWRALADDSSLWKTLCRVRGIEWRQPFRHINISALFMSPALESPAGSDDEGMGDEIYSSSFEPGSRSRNPNPTGGVPTSPNFGSLVNYTPTFKRVAVGNNRHSAPSALRTPSSFLPNYKLLHQTHTRLYMRFLYSSYRLSTLQTRPSGRRNEQAAANLHTSTIYCLQLYTNPQTGVQTLFTGSKDKSIREWDLQTSQIIRIVHSIHLGSVLSLAAHGRFLCSAGSDSRVCVWNLTENAPFSVIHDHTDSVLSVRLDEKRLVSCSKDETVRTYLFPNVVPHLILEGHRAAVNAVALAGDLLASASGDRSIRIWNAETGNLVRVFENHHNRGIASIDFRPPYILTGSSDMHIRLIDINTGKGWSTSEEFDAVTSPDGSPTPEADLELVTCVDEEYMSPSISGVCKTCGHGVVLGANAPGIIPGQAGMLRLKRCLNAHTDLVRSVCMNEEWVVSGSYDSIVKIWNRKTGAFIGDLTGGHTGRVFGIGFDCTKVVSVGEDQRICVWDFAHGIDTSFIKL</sequence>
<keyword evidence="2" id="KW-0677">Repeat</keyword>
<dbReference type="InterPro" id="IPR015943">
    <property type="entry name" value="WD40/YVTN_repeat-like_dom_sf"/>
</dbReference>
<dbReference type="Gene3D" id="1.20.1280.50">
    <property type="match status" value="1"/>
</dbReference>
<evidence type="ECO:0000256" key="2">
    <source>
        <dbReference type="ARBA" id="ARBA00022737"/>
    </source>
</evidence>
<dbReference type="Pfam" id="PF12937">
    <property type="entry name" value="F-box-like"/>
    <property type="match status" value="1"/>
</dbReference>
<dbReference type="InterPro" id="IPR036047">
    <property type="entry name" value="F-box-like_dom_sf"/>
</dbReference>
<dbReference type="Gene3D" id="2.130.10.10">
    <property type="entry name" value="YVTN repeat-like/Quinoprotein amine dehydrogenase"/>
    <property type="match status" value="2"/>
</dbReference>
<feature type="repeat" description="WD" evidence="3">
    <location>
        <begin position="240"/>
        <end position="285"/>
    </location>
</feature>
<evidence type="ECO:0000256" key="1">
    <source>
        <dbReference type="ARBA" id="ARBA00022574"/>
    </source>
</evidence>
<dbReference type="SUPFAM" id="SSF81383">
    <property type="entry name" value="F-box domain"/>
    <property type="match status" value="1"/>
</dbReference>
<dbReference type="InterPro" id="IPR001680">
    <property type="entry name" value="WD40_rpt"/>
</dbReference>
<dbReference type="OrthoDB" id="19711at2759"/>
<dbReference type="InterPro" id="IPR050349">
    <property type="entry name" value="WD_LIS1/nudF_dynein_reg"/>
</dbReference>
<feature type="domain" description="F-box" evidence="5">
    <location>
        <begin position="53"/>
        <end position="99"/>
    </location>
</feature>
<dbReference type="InterPro" id="IPR001810">
    <property type="entry name" value="F-box_dom"/>
</dbReference>
<proteinExistence type="predicted"/>
<feature type="repeat" description="WD" evidence="3">
    <location>
        <begin position="367"/>
        <end position="406"/>
    </location>
</feature>
<dbReference type="CDD" id="cd00200">
    <property type="entry name" value="WD40"/>
    <property type="match status" value="1"/>
</dbReference>
<dbReference type="PROSITE" id="PS50082">
    <property type="entry name" value="WD_REPEATS_2"/>
    <property type="match status" value="3"/>
</dbReference>
<dbReference type="SMART" id="SM00256">
    <property type="entry name" value="FBOX"/>
    <property type="match status" value="1"/>
</dbReference>
<organism evidence="6 7">
    <name type="scientific">Thelephora terrestris</name>
    <dbReference type="NCBI Taxonomy" id="56493"/>
    <lineage>
        <taxon>Eukaryota</taxon>
        <taxon>Fungi</taxon>
        <taxon>Dikarya</taxon>
        <taxon>Basidiomycota</taxon>
        <taxon>Agaricomycotina</taxon>
        <taxon>Agaricomycetes</taxon>
        <taxon>Thelephorales</taxon>
        <taxon>Thelephoraceae</taxon>
        <taxon>Thelephora</taxon>
    </lineage>
</organism>
<feature type="region of interest" description="Disordered" evidence="4">
    <location>
        <begin position="128"/>
        <end position="165"/>
    </location>
</feature>
<dbReference type="InterPro" id="IPR036322">
    <property type="entry name" value="WD40_repeat_dom_sf"/>
</dbReference>
<dbReference type="PANTHER" id="PTHR44129">
    <property type="entry name" value="WD REPEAT-CONTAINING PROTEIN POP1"/>
    <property type="match status" value="1"/>
</dbReference>
<evidence type="ECO:0000256" key="4">
    <source>
        <dbReference type="SAM" id="MobiDB-lite"/>
    </source>
</evidence>
<gene>
    <name evidence="6" type="ORF">BJ322DRAFT_1048664</name>
</gene>
<name>A0A9P6L9G5_9AGAM</name>
<dbReference type="EMBL" id="WIUZ02000004">
    <property type="protein sequence ID" value="KAF9788391.1"/>
    <property type="molecule type" value="Genomic_DNA"/>
</dbReference>
<evidence type="ECO:0000313" key="6">
    <source>
        <dbReference type="EMBL" id="KAF9788391.1"/>
    </source>
</evidence>
<dbReference type="AlphaFoldDB" id="A0A9P6L9G5"/>
<evidence type="ECO:0000256" key="3">
    <source>
        <dbReference type="PROSITE-ProRule" id="PRU00221"/>
    </source>
</evidence>
<reference evidence="6" key="2">
    <citation type="submission" date="2020-11" db="EMBL/GenBank/DDBJ databases">
        <authorList>
            <consortium name="DOE Joint Genome Institute"/>
            <person name="Kuo A."/>
            <person name="Miyauchi S."/>
            <person name="Kiss E."/>
            <person name="Drula E."/>
            <person name="Kohler A."/>
            <person name="Sanchez-Garcia M."/>
            <person name="Andreopoulos B."/>
            <person name="Barry K.W."/>
            <person name="Bonito G."/>
            <person name="Buee M."/>
            <person name="Carver A."/>
            <person name="Chen C."/>
            <person name="Cichocki N."/>
            <person name="Clum A."/>
            <person name="Culley D."/>
            <person name="Crous P.W."/>
            <person name="Fauchery L."/>
            <person name="Girlanda M."/>
            <person name="Hayes R."/>
            <person name="Keri Z."/>
            <person name="Labutti K."/>
            <person name="Lipzen A."/>
            <person name="Lombard V."/>
            <person name="Magnuson J."/>
            <person name="Maillard F."/>
            <person name="Morin E."/>
            <person name="Murat C."/>
            <person name="Nolan M."/>
            <person name="Ohm R."/>
            <person name="Pangilinan J."/>
            <person name="Pereira M."/>
            <person name="Perotto S."/>
            <person name="Peter M."/>
            <person name="Riley R."/>
            <person name="Sitrit Y."/>
            <person name="Stielow B."/>
            <person name="Szollosi G."/>
            <person name="Zifcakova L."/>
            <person name="Stursova M."/>
            <person name="Spatafora J.W."/>
            <person name="Tedersoo L."/>
            <person name="Vaario L.-M."/>
            <person name="Yamada A."/>
            <person name="Yan M."/>
            <person name="Wang P."/>
            <person name="Xu J."/>
            <person name="Bruns T."/>
            <person name="Baldrian P."/>
            <person name="Vilgalys R."/>
            <person name="Henrissat B."/>
            <person name="Grigoriev I.V."/>
            <person name="Hibbett D."/>
            <person name="Nagy L.G."/>
            <person name="Martin F.M."/>
        </authorList>
    </citation>
    <scope>NUCLEOTIDE SEQUENCE</scope>
    <source>
        <strain evidence="6">UH-Tt-Lm1</strain>
    </source>
</reference>
<dbReference type="InterPro" id="IPR019775">
    <property type="entry name" value="WD40_repeat_CS"/>
</dbReference>
<dbReference type="Pfam" id="PF00400">
    <property type="entry name" value="WD40"/>
    <property type="match status" value="7"/>
</dbReference>
<dbReference type="PRINTS" id="PR00320">
    <property type="entry name" value="GPROTEINBRPT"/>
</dbReference>
<dbReference type="InterPro" id="IPR020472">
    <property type="entry name" value="WD40_PAC1"/>
</dbReference>
<keyword evidence="7" id="KW-1185">Reference proteome</keyword>
<reference evidence="6" key="1">
    <citation type="journal article" date="2020" name="Nat. Commun.">
        <title>Large-scale genome sequencing of mycorrhizal fungi provides insights into the early evolution of symbiotic traits.</title>
        <authorList>
            <person name="Miyauchi S."/>
            <person name="Kiss E."/>
            <person name="Kuo A."/>
            <person name="Drula E."/>
            <person name="Kohler A."/>
            <person name="Sanchez-Garcia M."/>
            <person name="Morin E."/>
            <person name="Andreopoulos B."/>
            <person name="Barry K.W."/>
            <person name="Bonito G."/>
            <person name="Buee M."/>
            <person name="Carver A."/>
            <person name="Chen C."/>
            <person name="Cichocki N."/>
            <person name="Clum A."/>
            <person name="Culley D."/>
            <person name="Crous P.W."/>
            <person name="Fauchery L."/>
            <person name="Girlanda M."/>
            <person name="Hayes R.D."/>
            <person name="Keri Z."/>
            <person name="LaButti K."/>
            <person name="Lipzen A."/>
            <person name="Lombard V."/>
            <person name="Magnuson J."/>
            <person name="Maillard F."/>
            <person name="Murat C."/>
            <person name="Nolan M."/>
            <person name="Ohm R.A."/>
            <person name="Pangilinan J."/>
            <person name="Pereira M.F."/>
            <person name="Perotto S."/>
            <person name="Peter M."/>
            <person name="Pfister S."/>
            <person name="Riley R."/>
            <person name="Sitrit Y."/>
            <person name="Stielow J.B."/>
            <person name="Szollosi G."/>
            <person name="Zifcakova L."/>
            <person name="Stursova M."/>
            <person name="Spatafora J.W."/>
            <person name="Tedersoo L."/>
            <person name="Vaario L.M."/>
            <person name="Yamada A."/>
            <person name="Yan M."/>
            <person name="Wang P."/>
            <person name="Xu J."/>
            <person name="Bruns T."/>
            <person name="Baldrian P."/>
            <person name="Vilgalys R."/>
            <person name="Dunand C."/>
            <person name="Henrissat B."/>
            <person name="Grigoriev I.V."/>
            <person name="Hibbett D."/>
            <person name="Nagy L.G."/>
            <person name="Martin F.M."/>
        </authorList>
    </citation>
    <scope>NUCLEOTIDE SEQUENCE</scope>
    <source>
        <strain evidence="6">UH-Tt-Lm1</strain>
    </source>
</reference>
<accession>A0A9P6L9G5</accession>
<dbReference type="PROSITE" id="PS50181">
    <property type="entry name" value="FBOX"/>
    <property type="match status" value="1"/>
</dbReference>
<protein>
    <submittedName>
        <fullName evidence="6">WD40 repeat-like protein</fullName>
    </submittedName>
</protein>
<dbReference type="PROSITE" id="PS50294">
    <property type="entry name" value="WD_REPEATS_REGION"/>
    <property type="match status" value="2"/>
</dbReference>
<evidence type="ECO:0000259" key="5">
    <source>
        <dbReference type="PROSITE" id="PS50181"/>
    </source>
</evidence>
<dbReference type="Proteomes" id="UP000736335">
    <property type="component" value="Unassembled WGS sequence"/>
</dbReference>
<dbReference type="SMART" id="SM00320">
    <property type="entry name" value="WD40"/>
    <property type="match status" value="7"/>
</dbReference>
<feature type="repeat" description="WD" evidence="3">
    <location>
        <begin position="516"/>
        <end position="555"/>
    </location>
</feature>
<feature type="compositionally biased region" description="Polar residues" evidence="4">
    <location>
        <begin position="141"/>
        <end position="165"/>
    </location>
</feature>
<dbReference type="PROSITE" id="PS00678">
    <property type="entry name" value="WD_REPEATS_1"/>
    <property type="match status" value="1"/>
</dbReference>
<dbReference type="SUPFAM" id="SSF50978">
    <property type="entry name" value="WD40 repeat-like"/>
    <property type="match status" value="1"/>
</dbReference>